<dbReference type="Proteomes" id="UP000271573">
    <property type="component" value="Chromosome"/>
</dbReference>
<evidence type="ECO:0000313" key="3">
    <source>
        <dbReference type="EMBL" id="BBH17446.1"/>
    </source>
</evidence>
<dbReference type="InterPro" id="IPR051047">
    <property type="entry name" value="AccD/PCCB"/>
</dbReference>
<sequence length="518" mass="54775">MTTSHELNERIVAAHAALTDEARADKIAKQHERDKWTARERIAYLTGGCFTEFGGLAGPGPSQNGAPPLVAPADGIVTGIGYVDGRPVAIAAFDFTVLGGSQGAAGNAKLGRMAERALIDRIPFIAIMDGGGHRMQEALDSRLAAPGAPVFIQLGDLNGYVPTIAAFLGPGFGAPANMAAGCDFVVIRRKAAHIGMSSDILVKAGTGLDVTNDELGDADLQASRGIVDLVVDEEQEALDAIRLYLSYLPSWCDGDPNTAVGPFVLGGTAEEIDTIVPANTREAYDVRDVIEGLCDDETVFEIKPDWARNMVTAFGRVEGRAVGFVANQPQFSAGAIDVFACEKAAHFIAICDTFGLPIVNLIDMPGFLVGPEAEATGLARRSGRLAYELSIATVPLIVITMRKAYGAAYVVMGGGRSLGATLSLAWPTAEICAIPVESAVDLAFRSDWESAADPAARRAELIKLFGANIDPLIAADSFGIDDVVLPSHTRALIAETLTRTPRRRPERVPGRRRTISPI</sequence>
<protein>
    <submittedName>
        <fullName evidence="3">Methylmalonyl-CoA carboxyltransferase</fullName>
    </submittedName>
</protein>
<dbReference type="InterPro" id="IPR034733">
    <property type="entry name" value="AcCoA_carboxyl_beta"/>
</dbReference>
<evidence type="ECO:0000259" key="2">
    <source>
        <dbReference type="PROSITE" id="PS50989"/>
    </source>
</evidence>
<dbReference type="PANTHER" id="PTHR43842">
    <property type="entry name" value="PROPIONYL-COA CARBOXYLASE BETA CHAIN"/>
    <property type="match status" value="1"/>
</dbReference>
<dbReference type="GO" id="GO:0016740">
    <property type="term" value="F:transferase activity"/>
    <property type="evidence" value="ECO:0007669"/>
    <property type="project" value="UniProtKB-KW"/>
</dbReference>
<organism evidence="3 4">
    <name type="scientific">Nocardioides baekrokdamisoli</name>
    <dbReference type="NCBI Taxonomy" id="1804624"/>
    <lineage>
        <taxon>Bacteria</taxon>
        <taxon>Bacillati</taxon>
        <taxon>Actinomycetota</taxon>
        <taxon>Actinomycetes</taxon>
        <taxon>Propionibacteriales</taxon>
        <taxon>Nocardioidaceae</taxon>
        <taxon>Nocardioides</taxon>
    </lineage>
</organism>
<gene>
    <name evidence="3" type="ORF">Back2_17330</name>
</gene>
<dbReference type="Gene3D" id="3.90.226.10">
    <property type="entry name" value="2-enoyl-CoA Hydratase, Chain A, domain 1"/>
    <property type="match status" value="2"/>
</dbReference>
<dbReference type="SUPFAM" id="SSF52096">
    <property type="entry name" value="ClpP/crotonase"/>
    <property type="match status" value="2"/>
</dbReference>
<dbReference type="KEGG" id="nbe:Back2_17330"/>
<dbReference type="OrthoDB" id="3804677at2"/>
<dbReference type="RefSeq" id="WP_125568607.1">
    <property type="nucleotide sequence ID" value="NZ_AP019307.1"/>
</dbReference>
<proteinExistence type="predicted"/>
<evidence type="ECO:0000313" key="4">
    <source>
        <dbReference type="Proteomes" id="UP000271573"/>
    </source>
</evidence>
<dbReference type="InterPro" id="IPR011763">
    <property type="entry name" value="COA_CT_C"/>
</dbReference>
<dbReference type="PANTHER" id="PTHR43842:SF2">
    <property type="entry name" value="PROPIONYL-COA CARBOXYLASE BETA CHAIN, MITOCHONDRIAL"/>
    <property type="match status" value="1"/>
</dbReference>
<reference evidence="3 4" key="1">
    <citation type="submission" date="2018-11" db="EMBL/GenBank/DDBJ databases">
        <title>Complete genome sequence of Nocardioides baekrokdamisoli strain KCTC 39748.</title>
        <authorList>
            <person name="Kang S.W."/>
            <person name="Lee K.C."/>
            <person name="Kim K.K."/>
            <person name="Kim J.S."/>
            <person name="Kim D.S."/>
            <person name="Ko S.H."/>
            <person name="Yang S.H."/>
            <person name="Shin Y.K."/>
            <person name="Lee J.S."/>
        </authorList>
    </citation>
    <scope>NUCLEOTIDE SEQUENCE [LARGE SCALE GENOMIC DNA]</scope>
    <source>
        <strain evidence="3 4">KCTC 39748</strain>
    </source>
</reference>
<dbReference type="InterPro" id="IPR011762">
    <property type="entry name" value="COA_CT_N"/>
</dbReference>
<keyword evidence="3" id="KW-0808">Transferase</keyword>
<dbReference type="Pfam" id="PF01039">
    <property type="entry name" value="Carboxyl_trans"/>
    <property type="match status" value="1"/>
</dbReference>
<evidence type="ECO:0000259" key="1">
    <source>
        <dbReference type="PROSITE" id="PS50980"/>
    </source>
</evidence>
<feature type="domain" description="CoA carboxyltransferase C-terminal" evidence="2">
    <location>
        <begin position="271"/>
        <end position="499"/>
    </location>
</feature>
<dbReference type="EMBL" id="AP019307">
    <property type="protein sequence ID" value="BBH17446.1"/>
    <property type="molecule type" value="Genomic_DNA"/>
</dbReference>
<name>A0A3G9IGJ6_9ACTN</name>
<feature type="domain" description="CoA carboxyltransferase N-terminal" evidence="1">
    <location>
        <begin position="1"/>
        <end position="260"/>
    </location>
</feature>
<keyword evidence="4" id="KW-1185">Reference proteome</keyword>
<dbReference type="GO" id="GO:0004658">
    <property type="term" value="F:propionyl-CoA carboxylase activity"/>
    <property type="evidence" value="ECO:0007669"/>
    <property type="project" value="TreeGrafter"/>
</dbReference>
<dbReference type="PROSITE" id="PS50980">
    <property type="entry name" value="COA_CT_NTER"/>
    <property type="match status" value="1"/>
</dbReference>
<dbReference type="AlphaFoldDB" id="A0A3G9IGJ6"/>
<dbReference type="InterPro" id="IPR029045">
    <property type="entry name" value="ClpP/crotonase-like_dom_sf"/>
</dbReference>
<accession>A0A3G9IGJ6</accession>
<dbReference type="PROSITE" id="PS50989">
    <property type="entry name" value="COA_CT_CTER"/>
    <property type="match status" value="1"/>
</dbReference>